<organism evidence="1 2">
    <name type="scientific">Aerococcus urinae</name>
    <dbReference type="NCBI Taxonomy" id="1376"/>
    <lineage>
        <taxon>Bacteria</taxon>
        <taxon>Bacillati</taxon>
        <taxon>Bacillota</taxon>
        <taxon>Bacilli</taxon>
        <taxon>Lactobacillales</taxon>
        <taxon>Aerococcaceae</taxon>
        <taxon>Aerococcus</taxon>
    </lineage>
</organism>
<accession>A0ABT4C6Y0</accession>
<dbReference type="EMBL" id="JAOTML010000007">
    <property type="protein sequence ID" value="MCY3053670.1"/>
    <property type="molecule type" value="Genomic_DNA"/>
</dbReference>
<comment type="caution">
    <text evidence="1">The sequence shown here is derived from an EMBL/GenBank/DDBJ whole genome shotgun (WGS) entry which is preliminary data.</text>
</comment>
<dbReference type="Proteomes" id="UP001069145">
    <property type="component" value="Unassembled WGS sequence"/>
</dbReference>
<protein>
    <submittedName>
        <fullName evidence="1">Uncharacterized protein</fullName>
    </submittedName>
</protein>
<sequence length="160" mass="18255">MEVDNVAKSIHAALTYAQNEELKRLNTQYAKNDVSQVLKTIQEFINNYQEYFMDGQINMFAIEAQPNLRNHTARTAFVMINLTGKTITEMNAHLEFKIDDFDLQFEPVDWEIPSDFLGSWAPNYAIMVVDDIPMQGQPTKASYLLDDIELSVTNVTVVNG</sequence>
<gene>
    <name evidence="1" type="ORF">ODY43_06680</name>
</gene>
<dbReference type="RefSeq" id="WP_195851513.1">
    <property type="nucleotide sequence ID" value="NZ_CAJHLF010000001.1"/>
</dbReference>
<name>A0ABT4C6Y0_9LACT</name>
<proteinExistence type="predicted"/>
<reference evidence="1" key="1">
    <citation type="submission" date="2022-09" db="EMBL/GenBank/DDBJ databases">
        <title>Aerococcus urinae taxonomy study.</title>
        <authorList>
            <person name="Christensen J."/>
            <person name="Senneby E."/>
        </authorList>
    </citation>
    <scope>NUCLEOTIDE SEQUENCE</scope>
    <source>
        <strain evidence="1">NLD-066-U95</strain>
    </source>
</reference>
<evidence type="ECO:0000313" key="2">
    <source>
        <dbReference type="Proteomes" id="UP001069145"/>
    </source>
</evidence>
<evidence type="ECO:0000313" key="1">
    <source>
        <dbReference type="EMBL" id="MCY3053670.1"/>
    </source>
</evidence>
<keyword evidence="2" id="KW-1185">Reference proteome</keyword>